<dbReference type="SUPFAM" id="SSF75304">
    <property type="entry name" value="Amidase signature (AS) enzymes"/>
    <property type="match status" value="1"/>
</dbReference>
<dbReference type="Gene3D" id="3.90.1300.10">
    <property type="entry name" value="Amidase signature (AS) domain"/>
    <property type="match status" value="1"/>
</dbReference>
<dbReference type="InterPro" id="IPR000120">
    <property type="entry name" value="Amidase"/>
</dbReference>
<dbReference type="Proteomes" id="UP000294547">
    <property type="component" value="Unassembled WGS sequence"/>
</dbReference>
<name>A0A4R6R8M7_9HYPH</name>
<sequence length="478" mass="47546">MTAASPSPADATALADAVRRGETTAGALLEAALARAAETEALGAITFAAPDLAREDAARFDMFAARRSPRATRAPFGGLPFLMKDLGNAARGLPPAAGSPAIRRRVTDDGVDSALARRFRRAGLVPFALSTTPEFGLALTSEPPGGPVARNPWDPARSPGGSSGGAAAAVAAGIVAIAHGTDAAGSTRVPAAACGLVGLKPSRGATPNGPAFGNHLMGIAGELVLARAVRDVRTALLALSGAAEGPFADPDVDGFDLDGPLRIAVVPTAPGVAIGDEQAAAVETAGRILEAAGHRLVPVDAGALADLAARAGRIARAIFSASLAGWMDGLGVSDDEISPNAAAVRAEGAAMPAAALFAADRDGVLVAHGLWRLFEHADAILTPVLAGPPPLVGAFPPDHGDPDRLFAQMAATAPFAALANVGAVPALSVPCGADRGGLPIGVQILAPIGGDMLALALADLVAAERPVVFPHAIAGMPT</sequence>
<dbReference type="OrthoDB" id="9777859at2"/>
<reference evidence="3 4" key="1">
    <citation type="submission" date="2019-03" db="EMBL/GenBank/DDBJ databases">
        <title>Genomic Encyclopedia of Type Strains, Phase IV (KMG-IV): sequencing the most valuable type-strain genomes for metagenomic binning, comparative biology and taxonomic classification.</title>
        <authorList>
            <person name="Goeker M."/>
        </authorList>
    </citation>
    <scope>NUCLEOTIDE SEQUENCE [LARGE SCALE GENOMIC DNA]</scope>
    <source>
        <strain evidence="3 4">DSM 102969</strain>
    </source>
</reference>
<dbReference type="GO" id="GO:0003824">
    <property type="term" value="F:catalytic activity"/>
    <property type="evidence" value="ECO:0007669"/>
    <property type="project" value="InterPro"/>
</dbReference>
<dbReference type="InterPro" id="IPR036928">
    <property type="entry name" value="AS_sf"/>
</dbReference>
<evidence type="ECO:0000256" key="1">
    <source>
        <dbReference type="ARBA" id="ARBA00009199"/>
    </source>
</evidence>
<dbReference type="PANTHER" id="PTHR11895">
    <property type="entry name" value="TRANSAMIDASE"/>
    <property type="match status" value="1"/>
</dbReference>
<feature type="domain" description="Amidase" evidence="2">
    <location>
        <begin position="28"/>
        <end position="452"/>
    </location>
</feature>
<organism evidence="3 4">
    <name type="scientific">Oharaeibacter diazotrophicus</name>
    <dbReference type="NCBI Taxonomy" id="1920512"/>
    <lineage>
        <taxon>Bacteria</taxon>
        <taxon>Pseudomonadati</taxon>
        <taxon>Pseudomonadota</taxon>
        <taxon>Alphaproteobacteria</taxon>
        <taxon>Hyphomicrobiales</taxon>
        <taxon>Pleomorphomonadaceae</taxon>
        <taxon>Oharaeibacter</taxon>
    </lineage>
</organism>
<protein>
    <submittedName>
        <fullName evidence="3">Amidase</fullName>
    </submittedName>
</protein>
<gene>
    <name evidence="3" type="ORF">EDD54_3658</name>
</gene>
<dbReference type="InterPro" id="IPR023631">
    <property type="entry name" value="Amidase_dom"/>
</dbReference>
<evidence type="ECO:0000313" key="3">
    <source>
        <dbReference type="EMBL" id="TDP82391.1"/>
    </source>
</evidence>
<accession>A0A4R6R8M7</accession>
<dbReference type="Pfam" id="PF01425">
    <property type="entry name" value="Amidase"/>
    <property type="match status" value="1"/>
</dbReference>
<proteinExistence type="inferred from homology"/>
<comment type="caution">
    <text evidence="3">The sequence shown here is derived from an EMBL/GenBank/DDBJ whole genome shotgun (WGS) entry which is preliminary data.</text>
</comment>
<comment type="similarity">
    <text evidence="1">Belongs to the amidase family.</text>
</comment>
<dbReference type="PANTHER" id="PTHR11895:SF7">
    <property type="entry name" value="GLUTAMYL-TRNA(GLN) AMIDOTRANSFERASE SUBUNIT A, MITOCHONDRIAL"/>
    <property type="match status" value="1"/>
</dbReference>
<dbReference type="RefSeq" id="WP_126539432.1">
    <property type="nucleotide sequence ID" value="NZ_BSPM01000007.1"/>
</dbReference>
<dbReference type="EMBL" id="SNXY01000010">
    <property type="protein sequence ID" value="TDP82391.1"/>
    <property type="molecule type" value="Genomic_DNA"/>
</dbReference>
<dbReference type="AlphaFoldDB" id="A0A4R6R8M7"/>
<keyword evidence="4" id="KW-1185">Reference proteome</keyword>
<evidence type="ECO:0000313" key="4">
    <source>
        <dbReference type="Proteomes" id="UP000294547"/>
    </source>
</evidence>
<evidence type="ECO:0000259" key="2">
    <source>
        <dbReference type="Pfam" id="PF01425"/>
    </source>
</evidence>